<dbReference type="InterPro" id="IPR036322">
    <property type="entry name" value="WD40_repeat_dom_sf"/>
</dbReference>
<evidence type="ECO:0000256" key="6">
    <source>
        <dbReference type="ARBA" id="ARBA00023128"/>
    </source>
</evidence>
<name>A0A9N9I2X0_9GLOM</name>
<comment type="similarity">
    <text evidence="8">Belongs to the WD repeat MDV1/CAF4 family.</text>
</comment>
<evidence type="ECO:0000256" key="5">
    <source>
        <dbReference type="ARBA" id="ARBA00023054"/>
    </source>
</evidence>
<evidence type="ECO:0000256" key="9">
    <source>
        <dbReference type="PROSITE-ProRule" id="PRU00221"/>
    </source>
</evidence>
<reference evidence="10" key="1">
    <citation type="submission" date="2021-06" db="EMBL/GenBank/DDBJ databases">
        <authorList>
            <person name="Kallberg Y."/>
            <person name="Tangrot J."/>
            <person name="Rosling A."/>
        </authorList>
    </citation>
    <scope>NUCLEOTIDE SEQUENCE</scope>
    <source>
        <strain evidence="10">CL551</strain>
    </source>
</reference>
<keyword evidence="4" id="KW-1000">Mitochondrion outer membrane</keyword>
<keyword evidence="2 9" id="KW-0853">WD repeat</keyword>
<dbReference type="PANTHER" id="PTHR19855:SF28">
    <property type="entry name" value="CCR4-ASSOCIATED FACTOR 4"/>
    <property type="match status" value="1"/>
</dbReference>
<evidence type="ECO:0000256" key="3">
    <source>
        <dbReference type="ARBA" id="ARBA00022737"/>
    </source>
</evidence>
<feature type="repeat" description="WD" evidence="9">
    <location>
        <begin position="1"/>
        <end position="25"/>
    </location>
</feature>
<dbReference type="AlphaFoldDB" id="A0A9N9I2X0"/>
<keyword evidence="6" id="KW-0496">Mitochondrion</keyword>
<sequence length="135" mass="14907">IGLASGTEDGAIRMWDLRTGQAHRTLLGHTGPITCLQFDDLHIVSGSIDKSIKIWDLRTGSVIDTFSYDHSVTSLQFDSHKIICSAGSNDIKIYNRTSFQHSNFEGHSRPVQCAKYKDSILSSGGLDNLVKIWAL</sequence>
<accession>A0A9N9I2X0</accession>
<feature type="non-terminal residue" evidence="10">
    <location>
        <position position="1"/>
    </location>
</feature>
<keyword evidence="11" id="KW-1185">Reference proteome</keyword>
<dbReference type="OrthoDB" id="19711at2759"/>
<evidence type="ECO:0000256" key="7">
    <source>
        <dbReference type="ARBA" id="ARBA00023136"/>
    </source>
</evidence>
<dbReference type="SUPFAM" id="SSF50978">
    <property type="entry name" value="WD40 repeat-like"/>
    <property type="match status" value="1"/>
</dbReference>
<dbReference type="InterPro" id="IPR015943">
    <property type="entry name" value="WD40/YVTN_repeat-like_dom_sf"/>
</dbReference>
<dbReference type="PRINTS" id="PR00320">
    <property type="entry name" value="GPROTEINBRPT"/>
</dbReference>
<dbReference type="GO" id="GO:0000266">
    <property type="term" value="P:mitochondrial fission"/>
    <property type="evidence" value="ECO:0007669"/>
    <property type="project" value="TreeGrafter"/>
</dbReference>
<comment type="caution">
    <text evidence="10">The sequence shown here is derived from an EMBL/GenBank/DDBJ whole genome shotgun (WGS) entry which is preliminary data.</text>
</comment>
<dbReference type="InterPro" id="IPR001680">
    <property type="entry name" value="WD40_rpt"/>
</dbReference>
<keyword evidence="7" id="KW-0472">Membrane</keyword>
<dbReference type="GO" id="GO:0016559">
    <property type="term" value="P:peroxisome fission"/>
    <property type="evidence" value="ECO:0007669"/>
    <property type="project" value="TreeGrafter"/>
</dbReference>
<feature type="repeat" description="WD" evidence="9">
    <location>
        <begin position="104"/>
        <end position="135"/>
    </location>
</feature>
<proteinExistence type="inferred from homology"/>
<evidence type="ECO:0000256" key="2">
    <source>
        <dbReference type="ARBA" id="ARBA00022574"/>
    </source>
</evidence>
<dbReference type="PROSITE" id="PS00678">
    <property type="entry name" value="WD_REPEATS_1"/>
    <property type="match status" value="2"/>
</dbReference>
<dbReference type="Pfam" id="PF00400">
    <property type="entry name" value="WD40"/>
    <property type="match status" value="2"/>
</dbReference>
<gene>
    <name evidence="10" type="ORF">AMORRO_LOCUS13123</name>
</gene>
<evidence type="ECO:0000256" key="8">
    <source>
        <dbReference type="ARBA" id="ARBA00038415"/>
    </source>
</evidence>
<dbReference type="PANTHER" id="PTHR19855">
    <property type="entry name" value="WD40 REPEAT PROTEIN 12, 37"/>
    <property type="match status" value="1"/>
</dbReference>
<evidence type="ECO:0000313" key="11">
    <source>
        <dbReference type="Proteomes" id="UP000789342"/>
    </source>
</evidence>
<keyword evidence="5" id="KW-0175">Coiled coil</keyword>
<dbReference type="PROSITE" id="PS50294">
    <property type="entry name" value="WD_REPEATS_REGION"/>
    <property type="match status" value="3"/>
</dbReference>
<dbReference type="SMART" id="SM00320">
    <property type="entry name" value="WD40"/>
    <property type="match status" value="3"/>
</dbReference>
<keyword evidence="3" id="KW-0677">Repeat</keyword>
<dbReference type="InterPro" id="IPR020472">
    <property type="entry name" value="WD40_PAC1"/>
</dbReference>
<organism evidence="10 11">
    <name type="scientific">Acaulospora morrowiae</name>
    <dbReference type="NCBI Taxonomy" id="94023"/>
    <lineage>
        <taxon>Eukaryota</taxon>
        <taxon>Fungi</taxon>
        <taxon>Fungi incertae sedis</taxon>
        <taxon>Mucoromycota</taxon>
        <taxon>Glomeromycotina</taxon>
        <taxon>Glomeromycetes</taxon>
        <taxon>Diversisporales</taxon>
        <taxon>Acaulosporaceae</taxon>
        <taxon>Acaulospora</taxon>
    </lineage>
</organism>
<evidence type="ECO:0000313" key="10">
    <source>
        <dbReference type="EMBL" id="CAG8717611.1"/>
    </source>
</evidence>
<dbReference type="Gene3D" id="2.130.10.10">
    <property type="entry name" value="YVTN repeat-like/Quinoprotein amine dehydrogenase"/>
    <property type="match status" value="1"/>
</dbReference>
<evidence type="ECO:0000256" key="4">
    <source>
        <dbReference type="ARBA" id="ARBA00022787"/>
    </source>
</evidence>
<dbReference type="InterPro" id="IPR019775">
    <property type="entry name" value="WD40_repeat_CS"/>
</dbReference>
<comment type="subcellular location">
    <subcellularLocation>
        <location evidence="1">Mitochondrion outer membrane</location>
        <topology evidence="1">Peripheral membrane protein</topology>
        <orientation evidence="1">Cytoplasmic side</orientation>
    </subcellularLocation>
</comment>
<dbReference type="GO" id="GO:0005741">
    <property type="term" value="C:mitochondrial outer membrane"/>
    <property type="evidence" value="ECO:0007669"/>
    <property type="project" value="UniProtKB-SubCell"/>
</dbReference>
<dbReference type="PROSITE" id="PS50082">
    <property type="entry name" value="WD_REPEATS_2"/>
    <property type="match status" value="3"/>
</dbReference>
<dbReference type="EMBL" id="CAJVPV010021334">
    <property type="protein sequence ID" value="CAG8717611.1"/>
    <property type="molecule type" value="Genomic_DNA"/>
</dbReference>
<evidence type="ECO:0000256" key="1">
    <source>
        <dbReference type="ARBA" id="ARBA00004570"/>
    </source>
</evidence>
<feature type="repeat" description="WD" evidence="9">
    <location>
        <begin position="26"/>
        <end position="65"/>
    </location>
</feature>
<dbReference type="Proteomes" id="UP000789342">
    <property type="component" value="Unassembled WGS sequence"/>
</dbReference>
<protein>
    <submittedName>
        <fullName evidence="10">6004_t:CDS:1</fullName>
    </submittedName>
</protein>